<dbReference type="GO" id="GO:0002250">
    <property type="term" value="P:adaptive immune response"/>
    <property type="evidence" value="ECO:0007669"/>
    <property type="project" value="InterPro"/>
</dbReference>
<accession>A0AAE0RK28</accession>
<keyword evidence="1" id="KW-0472">Membrane</keyword>
<proteinExistence type="predicted"/>
<dbReference type="PANTHER" id="PTHR15343:SF1">
    <property type="entry name" value="CD7 ANTIGEN-LIKE"/>
    <property type="match status" value="1"/>
</dbReference>
<dbReference type="Gene3D" id="2.60.40.10">
    <property type="entry name" value="Immunoglobulins"/>
    <property type="match status" value="1"/>
</dbReference>
<evidence type="ECO:0000313" key="2">
    <source>
        <dbReference type="EMBL" id="KAK3556703.1"/>
    </source>
</evidence>
<comment type="caution">
    <text evidence="2">The sequence shown here is derived from an EMBL/GenBank/DDBJ whole genome shotgun (WGS) entry which is preliminary data.</text>
</comment>
<dbReference type="EMBL" id="JAUCMX010000001">
    <property type="protein sequence ID" value="KAK3556703.1"/>
    <property type="molecule type" value="Genomic_DNA"/>
</dbReference>
<evidence type="ECO:0008006" key="4">
    <source>
        <dbReference type="Google" id="ProtNLM"/>
    </source>
</evidence>
<sequence length="227" mass="26009">METWLLKRRRISLCFFITFISTAFGEVVYLHTHRNSSIEFSCVPPVNKTPFGFALSREWIQNKEVLYHNFNAKAYIKDQMLVGRIKDQVVGRNHVVNVSITGLQGFDTDLYVCMFHYNTPEAIQNLSGKNKFVLYVKDYHIEPCSCPSYTLLLLSLSAGAGLLFIIILIITAVHCMKPSGRGQVKSQHSVPIYEEMNGVREKPISRLQEEDVSSLYVKPRKENPYIN</sequence>
<gene>
    <name evidence="2" type="ORF">QTP70_014626</name>
</gene>
<dbReference type="InterPro" id="IPR013783">
    <property type="entry name" value="Ig-like_fold"/>
</dbReference>
<evidence type="ECO:0000256" key="1">
    <source>
        <dbReference type="SAM" id="Phobius"/>
    </source>
</evidence>
<keyword evidence="3" id="KW-1185">Reference proteome</keyword>
<name>A0AAE0RK28_9TELE</name>
<protein>
    <recommendedName>
        <fullName evidence="4">Immunoglobulin V-set domain-containing protein</fullName>
    </recommendedName>
</protein>
<dbReference type="GO" id="GO:0016020">
    <property type="term" value="C:membrane"/>
    <property type="evidence" value="ECO:0007669"/>
    <property type="project" value="InterPro"/>
</dbReference>
<dbReference type="AlphaFoldDB" id="A0AAE0RK28"/>
<reference evidence="2" key="1">
    <citation type="submission" date="2023-06" db="EMBL/GenBank/DDBJ databases">
        <title>Male Hemibagrus guttatus genome.</title>
        <authorList>
            <person name="Bian C."/>
        </authorList>
    </citation>
    <scope>NUCLEOTIDE SEQUENCE</scope>
    <source>
        <strain evidence="2">Male_cb2023</strain>
        <tissue evidence="2">Muscle</tissue>
    </source>
</reference>
<dbReference type="Proteomes" id="UP001274896">
    <property type="component" value="Unassembled WGS sequence"/>
</dbReference>
<dbReference type="GO" id="GO:0038023">
    <property type="term" value="F:signaling receptor activity"/>
    <property type="evidence" value="ECO:0007669"/>
    <property type="project" value="InterPro"/>
</dbReference>
<organism evidence="2 3">
    <name type="scientific">Hemibagrus guttatus</name>
    <dbReference type="NCBI Taxonomy" id="175788"/>
    <lineage>
        <taxon>Eukaryota</taxon>
        <taxon>Metazoa</taxon>
        <taxon>Chordata</taxon>
        <taxon>Craniata</taxon>
        <taxon>Vertebrata</taxon>
        <taxon>Euteleostomi</taxon>
        <taxon>Actinopterygii</taxon>
        <taxon>Neopterygii</taxon>
        <taxon>Teleostei</taxon>
        <taxon>Ostariophysi</taxon>
        <taxon>Siluriformes</taxon>
        <taxon>Bagridae</taxon>
        <taxon>Hemibagrus</taxon>
    </lineage>
</organism>
<feature type="transmembrane region" description="Helical" evidence="1">
    <location>
        <begin position="149"/>
        <end position="173"/>
    </location>
</feature>
<dbReference type="InterPro" id="IPR039090">
    <property type="entry name" value="CD7"/>
</dbReference>
<evidence type="ECO:0000313" key="3">
    <source>
        <dbReference type="Proteomes" id="UP001274896"/>
    </source>
</evidence>
<keyword evidence="1" id="KW-1133">Transmembrane helix</keyword>
<keyword evidence="1" id="KW-0812">Transmembrane</keyword>
<dbReference type="PANTHER" id="PTHR15343">
    <property type="entry name" value="CD7"/>
    <property type="match status" value="1"/>
</dbReference>